<dbReference type="GO" id="GO:0005576">
    <property type="term" value="C:extracellular region"/>
    <property type="evidence" value="ECO:0007669"/>
    <property type="project" value="UniProtKB-SubCell"/>
</dbReference>
<dbReference type="Proteomes" id="UP000655225">
    <property type="component" value="Unassembled WGS sequence"/>
</dbReference>
<gene>
    <name evidence="6" type="ORF">HHK36_008370</name>
</gene>
<evidence type="ECO:0000256" key="3">
    <source>
        <dbReference type="ARBA" id="ARBA00022729"/>
    </source>
</evidence>
<dbReference type="Gene3D" id="3.80.10.10">
    <property type="entry name" value="Ribonuclease Inhibitor"/>
    <property type="match status" value="3"/>
</dbReference>
<dbReference type="InterPro" id="IPR001611">
    <property type="entry name" value="Leu-rich_rpt"/>
</dbReference>
<organism evidence="6 7">
    <name type="scientific">Tetracentron sinense</name>
    <name type="common">Spur-leaf</name>
    <dbReference type="NCBI Taxonomy" id="13715"/>
    <lineage>
        <taxon>Eukaryota</taxon>
        <taxon>Viridiplantae</taxon>
        <taxon>Streptophyta</taxon>
        <taxon>Embryophyta</taxon>
        <taxon>Tracheophyta</taxon>
        <taxon>Spermatophyta</taxon>
        <taxon>Magnoliopsida</taxon>
        <taxon>Trochodendrales</taxon>
        <taxon>Trochodendraceae</taxon>
        <taxon>Tetracentron</taxon>
    </lineage>
</organism>
<evidence type="ECO:0000256" key="5">
    <source>
        <dbReference type="SAM" id="SignalP"/>
    </source>
</evidence>
<proteinExistence type="predicted"/>
<feature type="chain" id="PRO_5032423222" evidence="5">
    <location>
        <begin position="26"/>
        <end position="440"/>
    </location>
</feature>
<dbReference type="PANTHER" id="PTHR32093:SF128">
    <property type="entry name" value="LEUCINE-RICH REPEAT-CONTAINING N-TERMINAL PLANT-TYPE DOMAIN-CONTAINING PROTEIN"/>
    <property type="match status" value="1"/>
</dbReference>
<keyword evidence="2" id="KW-0964">Secreted</keyword>
<dbReference type="OMA" id="DNYFTRV"/>
<evidence type="ECO:0000256" key="1">
    <source>
        <dbReference type="ARBA" id="ARBA00004613"/>
    </source>
</evidence>
<feature type="signal peptide" evidence="5">
    <location>
        <begin position="1"/>
        <end position="25"/>
    </location>
</feature>
<sequence>MASISISFYATKYLLWAFFILPVIGDNPVKRSSRETIEIIISVGGSHAPYSAPASHCPPPPCPPGPEQLVFADQRLAVVYPVIQNFKKTVTSDPLGVTKTWVGSDICSYKGLFCDSPPDNKTAISLASVDFNGFSLGAPTLDGFLDQLPDIALFHANSNNFTGTISSKIARLEYLYELDISNNFFSGIFPLAVLNMNMLTFLDIRYNFFTGSVPDQIFTKRLDVLFVNNNNFMQNLPYNLGSTPVLYLTLANNMFTGPIPRSIGNASATLIEVVFLNNMLSGCLPYEIGFLKEATVFDAGYNQLTGPLPCSLGCLEKMEQLNFAGNQLQGEVPEAICALGNLLNLSLSDNYFTRVGPLCLNLIEKGALDVRKNCIHELPGQRSVAECSVFFAHPSFCPRPESFNYLPYDDVTRPATTDEEIYEVAAAHLLISPPIGKVLQ</sequence>
<name>A0A834ZIX3_TETSI</name>
<protein>
    <submittedName>
        <fullName evidence="6">Uncharacterized protein</fullName>
    </submittedName>
</protein>
<dbReference type="EMBL" id="JABCRI010000005">
    <property type="protein sequence ID" value="KAF8406285.1"/>
    <property type="molecule type" value="Genomic_DNA"/>
</dbReference>
<keyword evidence="4" id="KW-0677">Repeat</keyword>
<evidence type="ECO:0000256" key="4">
    <source>
        <dbReference type="ARBA" id="ARBA00022737"/>
    </source>
</evidence>
<keyword evidence="7" id="KW-1185">Reference proteome</keyword>
<reference evidence="6 7" key="1">
    <citation type="submission" date="2020-04" db="EMBL/GenBank/DDBJ databases">
        <title>Plant Genome Project.</title>
        <authorList>
            <person name="Zhang R.-G."/>
        </authorList>
    </citation>
    <scope>NUCLEOTIDE SEQUENCE [LARGE SCALE GENOMIC DNA]</scope>
    <source>
        <strain evidence="6">YNK0</strain>
        <tissue evidence="6">Leaf</tissue>
    </source>
</reference>
<dbReference type="PANTHER" id="PTHR32093">
    <property type="entry name" value="LEUCINE-RICH REPEAT EXTENSIN-LIKE PROTEIN 3-RELATED"/>
    <property type="match status" value="1"/>
</dbReference>
<dbReference type="InterPro" id="IPR032675">
    <property type="entry name" value="LRR_dom_sf"/>
</dbReference>
<comment type="subcellular location">
    <subcellularLocation>
        <location evidence="1">Secreted</location>
    </subcellularLocation>
</comment>
<dbReference type="OrthoDB" id="676979at2759"/>
<evidence type="ECO:0000313" key="7">
    <source>
        <dbReference type="Proteomes" id="UP000655225"/>
    </source>
</evidence>
<dbReference type="AlphaFoldDB" id="A0A834ZIX3"/>
<evidence type="ECO:0000313" key="6">
    <source>
        <dbReference type="EMBL" id="KAF8406285.1"/>
    </source>
</evidence>
<comment type="caution">
    <text evidence="6">The sequence shown here is derived from an EMBL/GenBank/DDBJ whole genome shotgun (WGS) entry which is preliminary data.</text>
</comment>
<accession>A0A834ZIX3</accession>
<dbReference type="InterPro" id="IPR051582">
    <property type="entry name" value="LRR_extensin-like_regulator"/>
</dbReference>
<dbReference type="Pfam" id="PF00560">
    <property type="entry name" value="LRR_1"/>
    <property type="match status" value="2"/>
</dbReference>
<dbReference type="SUPFAM" id="SSF52058">
    <property type="entry name" value="L domain-like"/>
    <property type="match status" value="1"/>
</dbReference>
<evidence type="ECO:0000256" key="2">
    <source>
        <dbReference type="ARBA" id="ARBA00022525"/>
    </source>
</evidence>
<keyword evidence="3 5" id="KW-0732">Signal</keyword>